<dbReference type="CDD" id="cd16429">
    <property type="entry name" value="VirB10"/>
    <property type="match status" value="1"/>
</dbReference>
<keyword evidence="5 6" id="KW-0472">Membrane</keyword>
<evidence type="ECO:0000256" key="6">
    <source>
        <dbReference type="SAM" id="Phobius"/>
    </source>
</evidence>
<comment type="similarity">
    <text evidence="2">Belongs to the TrbI/VirB10 family.</text>
</comment>
<dbReference type="Proteomes" id="UP000235406">
    <property type="component" value="Unassembled WGS sequence"/>
</dbReference>
<evidence type="ECO:0000313" key="8">
    <source>
        <dbReference type="Proteomes" id="UP000235406"/>
    </source>
</evidence>
<evidence type="ECO:0000256" key="5">
    <source>
        <dbReference type="ARBA" id="ARBA00023136"/>
    </source>
</evidence>
<name>A0A2N7KP73_9VIBR</name>
<dbReference type="Pfam" id="PF03743">
    <property type="entry name" value="TrbI"/>
    <property type="match status" value="1"/>
</dbReference>
<dbReference type="AlphaFoldDB" id="A0A2N7KP73"/>
<protein>
    <submittedName>
        <fullName evidence="7">Conjugal transfer protein</fullName>
    </submittedName>
</protein>
<dbReference type="GO" id="GO:0016020">
    <property type="term" value="C:membrane"/>
    <property type="evidence" value="ECO:0007669"/>
    <property type="project" value="UniProtKB-SubCell"/>
</dbReference>
<comment type="subcellular location">
    <subcellularLocation>
        <location evidence="1">Membrane</location>
        <topology evidence="1">Single-pass membrane protein</topology>
    </subcellularLocation>
</comment>
<evidence type="ECO:0000256" key="4">
    <source>
        <dbReference type="ARBA" id="ARBA00022989"/>
    </source>
</evidence>
<evidence type="ECO:0000256" key="3">
    <source>
        <dbReference type="ARBA" id="ARBA00022692"/>
    </source>
</evidence>
<dbReference type="Gene3D" id="2.40.128.260">
    <property type="entry name" value="Type IV secretion system, VirB10/TraB/TrbI"/>
    <property type="match status" value="1"/>
</dbReference>
<feature type="transmembrane region" description="Helical" evidence="6">
    <location>
        <begin position="12"/>
        <end position="32"/>
    </location>
</feature>
<organism evidence="7 8">
    <name type="scientific">Vibrio lentus</name>
    <dbReference type="NCBI Taxonomy" id="136468"/>
    <lineage>
        <taxon>Bacteria</taxon>
        <taxon>Pseudomonadati</taxon>
        <taxon>Pseudomonadota</taxon>
        <taxon>Gammaproteobacteria</taxon>
        <taxon>Vibrionales</taxon>
        <taxon>Vibrionaceae</taxon>
        <taxon>Vibrio</taxon>
    </lineage>
</organism>
<keyword evidence="3 6" id="KW-0812">Transmembrane</keyword>
<proteinExistence type="inferred from homology"/>
<dbReference type="InterPro" id="IPR005498">
    <property type="entry name" value="T4SS_VirB10/TraB/TrbI"/>
</dbReference>
<sequence length="405" mass="44429">MDNIKNWVQTHLALVFFGFAGALFLVGLAAFFNRDSPKEALPTPTTVETMPVSAEPTDFANIVKERDQAKDSVEAFSNRRPEPAPRLEVPVVSVIDQEREKIKLAEFRRAKMASMSAWGQAPRAPSAPQNSIRVPANEDTPDHLLSSEAQRLDISRKLSKLNELKAKIKAGNYSVGEEVPETQAVARLESSFSKPPETIVGFTQENTYNASTEGLEKLPIGTVIPAVTVMKANSDRAGTFKAVVSQSVFDVTEQYVLIPKGSEVIIKSVKMSTTNEAINAVLGMSVPWIILPDGKKIDTSKSSGMDREGMTGISDQVDHHWIEQFMGVAAYALVADNTSYDGTGESEGSYSGEVSQGLRDQVAPHAQKYLQLVPTTTIRAGQSMNIMIEDDIYLAPWRNLYEDYL</sequence>
<evidence type="ECO:0000313" key="7">
    <source>
        <dbReference type="EMBL" id="PMM78448.1"/>
    </source>
</evidence>
<keyword evidence="4 6" id="KW-1133">Transmembrane helix</keyword>
<dbReference type="EMBL" id="MCZK01000002">
    <property type="protein sequence ID" value="PMM78448.1"/>
    <property type="molecule type" value="Genomic_DNA"/>
</dbReference>
<comment type="caution">
    <text evidence="7">The sequence shown here is derived from an EMBL/GenBank/DDBJ whole genome shotgun (WGS) entry which is preliminary data.</text>
</comment>
<evidence type="ECO:0000256" key="1">
    <source>
        <dbReference type="ARBA" id="ARBA00004167"/>
    </source>
</evidence>
<dbReference type="InterPro" id="IPR042217">
    <property type="entry name" value="T4SS_VirB10/TrbI"/>
</dbReference>
<dbReference type="RefSeq" id="WP_102433660.1">
    <property type="nucleotide sequence ID" value="NZ_CAWNVI010000002.1"/>
</dbReference>
<gene>
    <name evidence="7" type="ORF">BCT49_00100</name>
</gene>
<evidence type="ECO:0000256" key="2">
    <source>
        <dbReference type="ARBA" id="ARBA00010265"/>
    </source>
</evidence>
<accession>A0A2N7KP73</accession>
<reference evidence="8" key="1">
    <citation type="submission" date="2016-07" db="EMBL/GenBank/DDBJ databases">
        <title>Nontailed viruses are major unrecognized killers of bacteria in the ocean.</title>
        <authorList>
            <person name="Kauffman K."/>
            <person name="Hussain F."/>
            <person name="Yang J."/>
            <person name="Arevalo P."/>
            <person name="Brown J."/>
            <person name="Cutler M."/>
            <person name="Kelly L."/>
            <person name="Polz M.F."/>
        </authorList>
    </citation>
    <scope>NUCLEOTIDE SEQUENCE [LARGE SCALE GENOMIC DNA]</scope>
    <source>
        <strain evidence="8">10N.261.46.F8</strain>
    </source>
</reference>
<dbReference type="OrthoDB" id="9766860at2"/>